<evidence type="ECO:0008006" key="4">
    <source>
        <dbReference type="Google" id="ProtNLM"/>
    </source>
</evidence>
<evidence type="ECO:0000313" key="3">
    <source>
        <dbReference type="Proteomes" id="UP000292423"/>
    </source>
</evidence>
<evidence type="ECO:0000256" key="1">
    <source>
        <dbReference type="SAM" id="SignalP"/>
    </source>
</evidence>
<gene>
    <name evidence="2" type="ORF">EV700_1470</name>
</gene>
<reference evidence="2 3" key="1">
    <citation type="submission" date="2019-02" db="EMBL/GenBank/DDBJ databases">
        <title>Genomic Encyclopedia of Type Strains, Phase IV (KMG-IV): sequencing the most valuable type-strain genomes for metagenomic binning, comparative biology and taxonomic classification.</title>
        <authorList>
            <person name="Goeker M."/>
        </authorList>
    </citation>
    <scope>NUCLEOTIDE SEQUENCE [LARGE SCALE GENOMIC DNA]</scope>
    <source>
        <strain evidence="2 3">DSM 105135</strain>
    </source>
</reference>
<dbReference type="SUPFAM" id="SSF53474">
    <property type="entry name" value="alpha/beta-Hydrolases"/>
    <property type="match status" value="1"/>
</dbReference>
<feature type="chain" id="PRO_5020885984" description="Chlorophyllase-like protein" evidence="1">
    <location>
        <begin position="21"/>
        <end position="296"/>
    </location>
</feature>
<keyword evidence="1" id="KW-0732">Signal</keyword>
<dbReference type="AlphaFoldDB" id="A0A4Q7ZB86"/>
<comment type="caution">
    <text evidence="2">The sequence shown here is derived from an EMBL/GenBank/DDBJ whole genome shotgun (WGS) entry which is preliminary data.</text>
</comment>
<keyword evidence="3" id="KW-1185">Reference proteome</keyword>
<accession>A0A4Q7ZB86</accession>
<proteinExistence type="predicted"/>
<evidence type="ECO:0000313" key="2">
    <source>
        <dbReference type="EMBL" id="RZU47079.1"/>
    </source>
</evidence>
<dbReference type="EMBL" id="SHKX01000011">
    <property type="protein sequence ID" value="RZU47079.1"/>
    <property type="molecule type" value="Genomic_DNA"/>
</dbReference>
<sequence length="296" mass="31115">MKHAWLALMLTLNPLTSALADTVVYDAADGKVINAKLSIGGTAYSVDWYLPSSTPTALMTYQHGFSRGCGNHRNTSLNIMRKNVMVLCVNASMSGGNPALAKSFAQLLASRNVLAPGNIPLPAPIIVGGHSAGGHFATELGKQLVAYGYPYLKGAVLFDPVAQSGFTDNLMAISMNGSRPVLAVTANSNICNMYNNAYGALRQIQQFAASAGKSSFTGVQLTSSSTHVDSEGDNTDFLGYSACLSLAPKAANTGYLRTLSAAWVADIANGTHDDAYYPGGYYLSNLIGNSKAKLIQ</sequence>
<organism evidence="2 3">
    <name type="scientific">Fluviicoccus keumensis</name>
    <dbReference type="NCBI Taxonomy" id="1435465"/>
    <lineage>
        <taxon>Bacteria</taxon>
        <taxon>Pseudomonadati</taxon>
        <taxon>Pseudomonadota</taxon>
        <taxon>Gammaproteobacteria</taxon>
        <taxon>Moraxellales</taxon>
        <taxon>Moraxellaceae</taxon>
        <taxon>Fluviicoccus</taxon>
    </lineage>
</organism>
<dbReference type="RefSeq" id="WP_130412263.1">
    <property type="nucleotide sequence ID" value="NZ_SHKX01000011.1"/>
</dbReference>
<dbReference type="InterPro" id="IPR029058">
    <property type="entry name" value="AB_hydrolase_fold"/>
</dbReference>
<protein>
    <recommendedName>
        <fullName evidence="4">Chlorophyllase-like protein</fullName>
    </recommendedName>
</protein>
<feature type="signal peptide" evidence="1">
    <location>
        <begin position="1"/>
        <end position="20"/>
    </location>
</feature>
<dbReference type="Proteomes" id="UP000292423">
    <property type="component" value="Unassembled WGS sequence"/>
</dbReference>
<name>A0A4Q7ZB86_9GAMM</name>
<dbReference type="Gene3D" id="3.40.50.1820">
    <property type="entry name" value="alpha/beta hydrolase"/>
    <property type="match status" value="1"/>
</dbReference>
<dbReference type="OrthoDB" id="4568724at2"/>